<gene>
    <name evidence="2" type="ORF">ILEXP_LOCUS12151</name>
</gene>
<feature type="compositionally biased region" description="Polar residues" evidence="1">
    <location>
        <begin position="18"/>
        <end position="28"/>
    </location>
</feature>
<dbReference type="Pfam" id="PF07207">
    <property type="entry name" value="Lir1"/>
    <property type="match status" value="1"/>
</dbReference>
<name>A0ABC8RN07_9AQUA</name>
<comment type="caution">
    <text evidence="2">The sequence shown here is derived from an EMBL/GenBank/DDBJ whole genome shotgun (WGS) entry which is preliminary data.</text>
</comment>
<feature type="region of interest" description="Disordered" evidence="1">
    <location>
        <begin position="86"/>
        <end position="112"/>
    </location>
</feature>
<dbReference type="PANTHER" id="PTHR36762:SF2">
    <property type="entry name" value="LIGHT-REGULATED PROTEIN 1, CHLOROPLASTIC"/>
    <property type="match status" value="1"/>
</dbReference>
<keyword evidence="3" id="KW-1185">Reference proteome</keyword>
<dbReference type="EMBL" id="CAUOFW020001391">
    <property type="protein sequence ID" value="CAK9144399.1"/>
    <property type="molecule type" value="Genomic_DNA"/>
</dbReference>
<evidence type="ECO:0008006" key="4">
    <source>
        <dbReference type="Google" id="ProtNLM"/>
    </source>
</evidence>
<dbReference type="AlphaFoldDB" id="A0ABC8RN07"/>
<dbReference type="Proteomes" id="UP001642360">
    <property type="component" value="Unassembled WGS sequence"/>
</dbReference>
<protein>
    <recommendedName>
        <fullName evidence="4">Light-regulated protein</fullName>
    </recommendedName>
</protein>
<evidence type="ECO:0000313" key="2">
    <source>
        <dbReference type="EMBL" id="CAK9144399.1"/>
    </source>
</evidence>
<dbReference type="InterPro" id="IPR009856">
    <property type="entry name" value="Lir1"/>
</dbReference>
<feature type="region of interest" description="Disordered" evidence="1">
    <location>
        <begin position="1"/>
        <end position="38"/>
    </location>
</feature>
<reference evidence="2 3" key="1">
    <citation type="submission" date="2024-02" db="EMBL/GenBank/DDBJ databases">
        <authorList>
            <person name="Vignale AGUSTIN F."/>
            <person name="Sosa J E."/>
            <person name="Modenutti C."/>
        </authorList>
    </citation>
    <scope>NUCLEOTIDE SEQUENCE [LARGE SCALE GENOMIC DNA]</scope>
</reference>
<proteinExistence type="predicted"/>
<evidence type="ECO:0000256" key="1">
    <source>
        <dbReference type="SAM" id="MobiDB-lite"/>
    </source>
</evidence>
<dbReference type="PANTHER" id="PTHR36762">
    <property type="entry name" value="LIGHT-REGULATED PROTEIN 1, CHLOROPLASTIC"/>
    <property type="match status" value="1"/>
</dbReference>
<evidence type="ECO:0000313" key="3">
    <source>
        <dbReference type="Proteomes" id="UP001642360"/>
    </source>
</evidence>
<accession>A0ABC8RN07</accession>
<sequence>MQTALKFAPPSFPPLLTPSKTSAATPLTTRRRSISMSRYGPQIKADAVVASDNNPTADYSSPTSVFPAEACETIGGEACDAEMYPEVKLKPESKTNSPTKTSSEKVDREYLEYDNPKTVFPGEACDDLGGEFCEPEYQSGVY</sequence>
<feature type="compositionally biased region" description="Basic and acidic residues" evidence="1">
    <location>
        <begin position="102"/>
        <end position="112"/>
    </location>
</feature>
<organism evidence="2 3">
    <name type="scientific">Ilex paraguariensis</name>
    <name type="common">yerba mate</name>
    <dbReference type="NCBI Taxonomy" id="185542"/>
    <lineage>
        <taxon>Eukaryota</taxon>
        <taxon>Viridiplantae</taxon>
        <taxon>Streptophyta</taxon>
        <taxon>Embryophyta</taxon>
        <taxon>Tracheophyta</taxon>
        <taxon>Spermatophyta</taxon>
        <taxon>Magnoliopsida</taxon>
        <taxon>eudicotyledons</taxon>
        <taxon>Gunneridae</taxon>
        <taxon>Pentapetalae</taxon>
        <taxon>asterids</taxon>
        <taxon>campanulids</taxon>
        <taxon>Aquifoliales</taxon>
        <taxon>Aquifoliaceae</taxon>
        <taxon>Ilex</taxon>
    </lineage>
</organism>